<proteinExistence type="predicted"/>
<protein>
    <submittedName>
        <fullName evidence="3">Flp pilus assembly protein TadG</fullName>
    </submittedName>
</protein>
<organism evidence="3 4">
    <name type="scientific">Nocardioides soli</name>
    <dbReference type="NCBI Taxonomy" id="1036020"/>
    <lineage>
        <taxon>Bacteria</taxon>
        <taxon>Bacillati</taxon>
        <taxon>Actinomycetota</taxon>
        <taxon>Actinomycetes</taxon>
        <taxon>Propionibacteriales</taxon>
        <taxon>Nocardioidaceae</taxon>
        <taxon>Nocardioides</taxon>
    </lineage>
</organism>
<dbReference type="Proteomes" id="UP000589626">
    <property type="component" value="Unassembled WGS sequence"/>
</dbReference>
<dbReference type="InterPro" id="IPR049790">
    <property type="entry name" value="Rv3655c/TadE"/>
</dbReference>
<evidence type="ECO:0000313" key="4">
    <source>
        <dbReference type="Proteomes" id="UP000589626"/>
    </source>
</evidence>
<dbReference type="EMBL" id="JACHWR010000002">
    <property type="protein sequence ID" value="MBB3042576.1"/>
    <property type="molecule type" value="Genomic_DNA"/>
</dbReference>
<dbReference type="InterPro" id="IPR012495">
    <property type="entry name" value="TadE-like_dom"/>
</dbReference>
<keyword evidence="1" id="KW-0812">Transmembrane</keyword>
<sequence length="144" mass="14626">MSHPTGSRTSPDALLRSATPWGYLRSERGAATAELAMVLPLLLAATIGLVWLLAVGAAQVRAVDAARETARAVARGDDVAAAVGRGEQVAPPGSRVSVDRSGGEVRVTVTGRVRGPGGLFDLPHAQVSADAVAVAEETAPEAVP</sequence>
<gene>
    <name evidence="3" type="ORF">FHU40_002394</name>
</gene>
<comment type="caution">
    <text evidence="3">The sequence shown here is derived from an EMBL/GenBank/DDBJ whole genome shotgun (WGS) entry which is preliminary data.</text>
</comment>
<dbReference type="Pfam" id="PF07811">
    <property type="entry name" value="TadE"/>
    <property type="match status" value="1"/>
</dbReference>
<accession>A0A7W4VVJ9</accession>
<dbReference type="AlphaFoldDB" id="A0A7W4VVJ9"/>
<name>A0A7W4VVJ9_9ACTN</name>
<keyword evidence="4" id="KW-1185">Reference proteome</keyword>
<evidence type="ECO:0000259" key="2">
    <source>
        <dbReference type="Pfam" id="PF07811"/>
    </source>
</evidence>
<reference evidence="3 4" key="1">
    <citation type="submission" date="2020-08" db="EMBL/GenBank/DDBJ databases">
        <title>Sequencing the genomes of 1000 actinobacteria strains.</title>
        <authorList>
            <person name="Klenk H.-P."/>
        </authorList>
    </citation>
    <scope>NUCLEOTIDE SEQUENCE [LARGE SCALE GENOMIC DNA]</scope>
    <source>
        <strain evidence="3 4">DSM 105498</strain>
    </source>
</reference>
<dbReference type="RefSeq" id="WP_221199819.1">
    <property type="nucleotide sequence ID" value="NZ_JACHWR010000002.1"/>
</dbReference>
<keyword evidence="1" id="KW-1133">Transmembrane helix</keyword>
<evidence type="ECO:0000313" key="3">
    <source>
        <dbReference type="EMBL" id="MBB3042576.1"/>
    </source>
</evidence>
<feature type="transmembrane region" description="Helical" evidence="1">
    <location>
        <begin position="35"/>
        <end position="58"/>
    </location>
</feature>
<evidence type="ECO:0000256" key="1">
    <source>
        <dbReference type="SAM" id="Phobius"/>
    </source>
</evidence>
<keyword evidence="1" id="KW-0472">Membrane</keyword>
<feature type="domain" description="TadE-like" evidence="2">
    <location>
        <begin position="29"/>
        <end position="71"/>
    </location>
</feature>
<dbReference type="NCBIfam" id="NF041390">
    <property type="entry name" value="TadE_Rv3655c"/>
    <property type="match status" value="1"/>
</dbReference>